<organism evidence="4 5">
    <name type="scientific">Sodiomyces alkalinus (strain CBS 110278 / VKM F-3762 / F11)</name>
    <name type="common">Alkaliphilic filamentous fungus</name>
    <dbReference type="NCBI Taxonomy" id="1314773"/>
    <lineage>
        <taxon>Eukaryota</taxon>
        <taxon>Fungi</taxon>
        <taxon>Dikarya</taxon>
        <taxon>Ascomycota</taxon>
        <taxon>Pezizomycotina</taxon>
        <taxon>Sordariomycetes</taxon>
        <taxon>Hypocreomycetidae</taxon>
        <taxon>Glomerellales</taxon>
        <taxon>Plectosphaerellaceae</taxon>
        <taxon>Sodiomyces</taxon>
    </lineage>
</organism>
<reference evidence="4 5" key="1">
    <citation type="journal article" date="2018" name="Mol. Ecol.">
        <title>The obligate alkalophilic soda-lake fungus Sodiomyces alkalinus has shifted to a protein diet.</title>
        <authorList>
            <person name="Grum-Grzhimaylo A.A."/>
            <person name="Falkoski D.L."/>
            <person name="van den Heuvel J."/>
            <person name="Valero-Jimenez C.A."/>
            <person name="Min B."/>
            <person name="Choi I.G."/>
            <person name="Lipzen A."/>
            <person name="Daum C.G."/>
            <person name="Aanen D.K."/>
            <person name="Tsang A."/>
            <person name="Henrissat B."/>
            <person name="Bilanenko E.N."/>
            <person name="de Vries R.P."/>
            <person name="van Kan J.A.L."/>
            <person name="Grigoriev I.V."/>
            <person name="Debets A.J.M."/>
        </authorList>
    </citation>
    <scope>NUCLEOTIDE SEQUENCE [LARGE SCALE GENOMIC DNA]</scope>
    <source>
        <strain evidence="4 5">F11</strain>
    </source>
</reference>
<dbReference type="Pfam" id="PF21953">
    <property type="entry name" value="NadN_nucleosid_C"/>
    <property type="match status" value="1"/>
</dbReference>
<dbReference type="RefSeq" id="XP_028468801.1">
    <property type="nucleotide sequence ID" value="XM_028611268.1"/>
</dbReference>
<dbReference type="PANTHER" id="PTHR11575:SF43">
    <property type="entry name" value="SER_THR PROTEIN PHOSPHATASE FAMILY (AFU_ORTHOLOGUE AFUA_3G04160)"/>
    <property type="match status" value="1"/>
</dbReference>
<dbReference type="SUPFAM" id="SSF55816">
    <property type="entry name" value="5'-nucleotidase (syn. UDP-sugar hydrolase), C-terminal domain"/>
    <property type="match status" value="1"/>
</dbReference>
<dbReference type="InterPro" id="IPR006179">
    <property type="entry name" value="5_nucleotidase/apyrase"/>
</dbReference>
<dbReference type="InterPro" id="IPR041823">
    <property type="entry name" value="YHR202W_N"/>
</dbReference>
<dbReference type="InterPro" id="IPR053828">
    <property type="entry name" value="Nucleosidase_C"/>
</dbReference>
<dbReference type="InterPro" id="IPR036907">
    <property type="entry name" value="5'-Nucleotdase_C_sf"/>
</dbReference>
<protein>
    <submittedName>
        <fullName evidence="4">Ser/Thr protein phosphatase family</fullName>
    </submittedName>
</protein>
<dbReference type="Gene3D" id="3.60.21.10">
    <property type="match status" value="1"/>
</dbReference>
<dbReference type="InterPro" id="IPR014485">
    <property type="entry name" value="Pesterase_C1039"/>
</dbReference>
<dbReference type="Pfam" id="PF00149">
    <property type="entry name" value="Metallophos"/>
    <property type="match status" value="1"/>
</dbReference>
<dbReference type="AlphaFoldDB" id="A0A3N2Q302"/>
<dbReference type="Gene3D" id="3.90.780.10">
    <property type="entry name" value="5'-Nucleotidase, C-terminal domain"/>
    <property type="match status" value="2"/>
</dbReference>
<feature type="domain" description="Putative 5'-nucleotidase C-terminal" evidence="3">
    <location>
        <begin position="365"/>
        <end position="584"/>
    </location>
</feature>
<dbReference type="EMBL" id="ML119052">
    <property type="protein sequence ID" value="ROT40995.1"/>
    <property type="molecule type" value="Genomic_DNA"/>
</dbReference>
<sequence length="623" mass="70466">MLITTLLFSALWRLARAAQPGAAQPVAAPMRELSWGQLNFLHTTDSHGWLGGHLQEPQYSADWGDYVSFAEHMRRKADEKGVDLIVIDTGDRVEGNGLYDASSPKGLFTYDIFREQTIDVLCSGNHELYKADAADREHNTTVPNFKENYIASNLDYLDDNTGVLVPMAQRYRKFRTKNLGLEIVTFGFLFNFDKNANNTVVQRVEDTIREEWFQKVLREEKPDVFVVTGHVGLRMPESRAIFEAIRKQHWFAPILFFGGHVHVRDARRFDDKSYGIASGRYMETIGWASVDGIGKRTEDDEVAGVRGSVSFSRRYIDNNLYGLYHHTGLNESTFPTPRGQGVSEMIDRARVSLGLDYKLGCAPRDLWVSRAKYPGEGSMYTWIENEVLPDVVVRQDRKDKPRLIITNTGALRFDIFKGPFTKDNTYLVFPFTSKFRYIPDVPYQVAKKVLPLINRAGPVFQASLDTQFLNVPEAMASKKYFVATDDEDGSDEGSFFELKGPESAQRPLGGVEAETAMSVPTPQLLAGYTTEDDMGTDGDDTERSPIKMYAVPNCVQAEVGFPEEDGRPDKVDLVFIDFTQPWIIPALKFSGGDYSDADVEQWDHETLTYKVGEWIRKNWDGDC</sequence>
<keyword evidence="5" id="KW-1185">Reference proteome</keyword>
<evidence type="ECO:0000313" key="4">
    <source>
        <dbReference type="EMBL" id="ROT40995.1"/>
    </source>
</evidence>
<dbReference type="GO" id="GO:0005576">
    <property type="term" value="C:extracellular region"/>
    <property type="evidence" value="ECO:0007669"/>
    <property type="project" value="UniProtKB-ARBA"/>
</dbReference>
<dbReference type="CDD" id="cd07407">
    <property type="entry name" value="MPP_YHR202W_N"/>
    <property type="match status" value="1"/>
</dbReference>
<proteinExistence type="predicted"/>
<dbReference type="FunFam" id="3.90.780.10:FF:000009">
    <property type="entry name" value="Ser/Thr protein phosphatase family"/>
    <property type="match status" value="1"/>
</dbReference>
<dbReference type="STRING" id="1314773.A0A3N2Q302"/>
<dbReference type="GO" id="GO:0009166">
    <property type="term" value="P:nucleotide catabolic process"/>
    <property type="evidence" value="ECO:0007669"/>
    <property type="project" value="InterPro"/>
</dbReference>
<dbReference type="PIRSF" id="PIRSF017316">
    <property type="entry name" value="Pesterase_C1039"/>
    <property type="match status" value="1"/>
</dbReference>
<evidence type="ECO:0000259" key="3">
    <source>
        <dbReference type="Pfam" id="PF21953"/>
    </source>
</evidence>
<evidence type="ECO:0000313" key="5">
    <source>
        <dbReference type="Proteomes" id="UP000272025"/>
    </source>
</evidence>
<gene>
    <name evidence="4" type="ORF">SODALDRAFT_330711</name>
</gene>
<dbReference type="GO" id="GO:0005829">
    <property type="term" value="C:cytosol"/>
    <property type="evidence" value="ECO:0007669"/>
    <property type="project" value="TreeGrafter"/>
</dbReference>
<dbReference type="SUPFAM" id="SSF56300">
    <property type="entry name" value="Metallo-dependent phosphatases"/>
    <property type="match status" value="1"/>
</dbReference>
<dbReference type="GeneID" id="39579746"/>
<accession>A0A3N2Q302</accession>
<evidence type="ECO:0000256" key="1">
    <source>
        <dbReference type="SAM" id="SignalP"/>
    </source>
</evidence>
<evidence type="ECO:0000259" key="2">
    <source>
        <dbReference type="Pfam" id="PF00149"/>
    </source>
</evidence>
<dbReference type="InterPro" id="IPR029052">
    <property type="entry name" value="Metallo-depent_PP-like"/>
</dbReference>
<dbReference type="FunFam" id="3.60.21.10:FF:000043">
    <property type="entry name" value="Ser/Thr protein phosphatase family"/>
    <property type="match status" value="1"/>
</dbReference>
<name>A0A3N2Q302_SODAK</name>
<dbReference type="Proteomes" id="UP000272025">
    <property type="component" value="Unassembled WGS sequence"/>
</dbReference>
<dbReference type="GO" id="GO:0016787">
    <property type="term" value="F:hydrolase activity"/>
    <property type="evidence" value="ECO:0007669"/>
    <property type="project" value="InterPro"/>
</dbReference>
<feature type="domain" description="Calcineurin-like phosphoesterase" evidence="2">
    <location>
        <begin position="39"/>
        <end position="263"/>
    </location>
</feature>
<dbReference type="OrthoDB" id="7722975at2759"/>
<feature type="chain" id="PRO_5018154297" evidence="1">
    <location>
        <begin position="18"/>
        <end position="623"/>
    </location>
</feature>
<dbReference type="PANTHER" id="PTHR11575">
    <property type="entry name" value="5'-NUCLEOTIDASE-RELATED"/>
    <property type="match status" value="1"/>
</dbReference>
<dbReference type="InterPro" id="IPR004843">
    <property type="entry name" value="Calcineurin-like_PHP"/>
</dbReference>
<feature type="signal peptide" evidence="1">
    <location>
        <begin position="1"/>
        <end position="17"/>
    </location>
</feature>
<keyword evidence="1" id="KW-0732">Signal</keyword>